<name>A0AAU7MUT6_9FLAO</name>
<protein>
    <recommendedName>
        <fullName evidence="3">DUF1648 domain-containing protein</fullName>
    </recommendedName>
</protein>
<sequence>MNRPKINIKKNRLDKSIEFLTFFLLLGAALLLAIWYAQLPERVPIHFNWPTKDRNGMDSKDVLWAGPVILGALILGIFKLNQYPWIFNYPFEIHEGNAERQYRIATRLLRWLNLLLAILCIVLTVLSLLDGLELSKHQ</sequence>
<gene>
    <name evidence="2" type="ORF">ABNE31_10695</name>
</gene>
<dbReference type="EMBL" id="CP157804">
    <property type="protein sequence ID" value="XBQ22065.1"/>
    <property type="molecule type" value="Genomic_DNA"/>
</dbReference>
<evidence type="ECO:0000313" key="2">
    <source>
        <dbReference type="EMBL" id="XBQ22065.1"/>
    </source>
</evidence>
<feature type="transmembrane region" description="Helical" evidence="1">
    <location>
        <begin position="20"/>
        <end position="39"/>
    </location>
</feature>
<organism evidence="2">
    <name type="scientific">Flagellimonas sp. MMG031</name>
    <dbReference type="NCBI Taxonomy" id="3158549"/>
    <lineage>
        <taxon>Bacteria</taxon>
        <taxon>Pseudomonadati</taxon>
        <taxon>Bacteroidota</taxon>
        <taxon>Flavobacteriia</taxon>
        <taxon>Flavobacteriales</taxon>
        <taxon>Flavobacteriaceae</taxon>
        <taxon>Flagellimonas</taxon>
    </lineage>
</organism>
<accession>A0AAU7MUT6</accession>
<dbReference type="KEGG" id="fld:ABNE31_10695"/>
<feature type="transmembrane region" description="Helical" evidence="1">
    <location>
        <begin position="62"/>
        <end position="80"/>
    </location>
</feature>
<evidence type="ECO:0008006" key="3">
    <source>
        <dbReference type="Google" id="ProtNLM"/>
    </source>
</evidence>
<dbReference type="AlphaFoldDB" id="A0AAU7MUT6"/>
<reference evidence="2" key="1">
    <citation type="submission" date="2024-05" db="EMBL/GenBank/DDBJ databases">
        <title>Draft Genome Sequences of Flagellimonas sp. MMG031 and Marinobacter sp. MMG032 Isolated from the dinoflagellate Symbiodinium pilosum.</title>
        <authorList>
            <person name="Shikuma N.J."/>
            <person name="Farrell M.V."/>
        </authorList>
    </citation>
    <scope>NUCLEOTIDE SEQUENCE</scope>
    <source>
        <strain evidence="2">MMG031</strain>
    </source>
</reference>
<keyword evidence="1" id="KW-0472">Membrane</keyword>
<evidence type="ECO:0000256" key="1">
    <source>
        <dbReference type="SAM" id="Phobius"/>
    </source>
</evidence>
<feature type="transmembrane region" description="Helical" evidence="1">
    <location>
        <begin position="108"/>
        <end position="129"/>
    </location>
</feature>
<keyword evidence="1" id="KW-1133">Transmembrane helix</keyword>
<proteinExistence type="predicted"/>
<dbReference type="RefSeq" id="WP_349351116.1">
    <property type="nucleotide sequence ID" value="NZ_CP157804.1"/>
</dbReference>
<keyword evidence="1" id="KW-0812">Transmembrane</keyword>